<evidence type="ECO:0000313" key="4">
    <source>
        <dbReference type="Proteomes" id="UP000184231"/>
    </source>
</evidence>
<reference evidence="3 4" key="1">
    <citation type="submission" date="2016-11" db="EMBL/GenBank/DDBJ databases">
        <authorList>
            <person name="Jaros S."/>
            <person name="Januszkiewicz K."/>
            <person name="Wedrychowicz H."/>
        </authorList>
    </citation>
    <scope>NUCLEOTIDE SEQUENCE [LARGE SCALE GENOMIC DNA]</scope>
    <source>
        <strain evidence="3 4">CGMCC 1.8863</strain>
    </source>
</reference>
<feature type="transmembrane region" description="Helical" evidence="1">
    <location>
        <begin position="289"/>
        <end position="308"/>
    </location>
</feature>
<evidence type="ECO:0000313" key="3">
    <source>
        <dbReference type="EMBL" id="SHI53384.1"/>
    </source>
</evidence>
<keyword evidence="4" id="KW-1185">Reference proteome</keyword>
<dbReference type="PANTHER" id="PTHR34220:SF7">
    <property type="entry name" value="SENSOR HISTIDINE KINASE YPDA"/>
    <property type="match status" value="1"/>
</dbReference>
<dbReference type="Proteomes" id="UP000184231">
    <property type="component" value="Unassembled WGS sequence"/>
</dbReference>
<proteinExistence type="predicted"/>
<evidence type="ECO:0000256" key="1">
    <source>
        <dbReference type="SAM" id="Phobius"/>
    </source>
</evidence>
<dbReference type="PANTHER" id="PTHR34220">
    <property type="entry name" value="SENSOR HISTIDINE KINASE YPDA"/>
    <property type="match status" value="1"/>
</dbReference>
<feature type="transmembrane region" description="Helical" evidence="1">
    <location>
        <begin position="15"/>
        <end position="36"/>
    </location>
</feature>
<dbReference type="GO" id="GO:0016020">
    <property type="term" value="C:membrane"/>
    <property type="evidence" value="ECO:0007669"/>
    <property type="project" value="InterPro"/>
</dbReference>
<keyword evidence="1" id="KW-0812">Transmembrane</keyword>
<dbReference type="InterPro" id="IPR050640">
    <property type="entry name" value="Bact_2-comp_sensor_kinase"/>
</dbReference>
<keyword evidence="1" id="KW-1133">Transmembrane helix</keyword>
<accession>A0A1M6BXY9</accession>
<protein>
    <submittedName>
        <fullName evidence="3">Histidine kinase</fullName>
    </submittedName>
</protein>
<dbReference type="STRING" id="558155.SAMN04487911_10310"/>
<dbReference type="Pfam" id="PF06580">
    <property type="entry name" value="His_kinase"/>
    <property type="match status" value="1"/>
</dbReference>
<keyword evidence="1" id="KW-0472">Membrane</keyword>
<dbReference type="AlphaFoldDB" id="A0A1M6BXY9"/>
<organism evidence="3 4">
    <name type="scientific">Arenibacter nanhaiticus</name>
    <dbReference type="NCBI Taxonomy" id="558155"/>
    <lineage>
        <taxon>Bacteria</taxon>
        <taxon>Pseudomonadati</taxon>
        <taxon>Bacteroidota</taxon>
        <taxon>Flavobacteriia</taxon>
        <taxon>Flavobacteriales</taxon>
        <taxon>Flavobacteriaceae</taxon>
        <taxon>Arenibacter</taxon>
    </lineage>
</organism>
<sequence>MKEFLKNNFSRNRNISVIFVVVIITIIATFMLSYLISSEVQHVGQDIAKRSFQKKYDLISLQFQEFQKPLFDVAKIVPEGSRFTSHKHPLTILSELQLLDSNVRANWYYTTNPSGINHLSFKSHQRDSNNLKAALLKDTILPKNGIASTIIQEDGSEKYLWRNNISIPLQNETLHYGYDLEVMAIQKAFWDIDNYSSSYAYVFNKDGICLLHPDTDNIGKNVFSFTPLSPQDTAIAKDGFTERLVQSEFLQLDVIRYIKPFYIGGEEWFIAVNYPKSLNEENIGIIKKYSYTVYFSSALLLLFVFFYFNKSIKKEYKAIVLLQEEKSRLALEKEVFQKESAFLQLQQLKNQINPHFLFNSLNSLYTLIDQDVALSKKFTFKLSKIYRYLISTPQQNIIPLSDEIEFIKEYLFLQKTRFSTKLQFQINIDDQDSLRKKIPYLALQTVVENAIKHNIATKEHPLIITIHIQNKVVLIKNTLQIKENPEKGLQFGLQYLESIYGFYKIDGFKTFKQDSLFICKLPLL</sequence>
<keyword evidence="3" id="KW-0808">Transferase</keyword>
<dbReference type="GO" id="GO:0000155">
    <property type="term" value="F:phosphorelay sensor kinase activity"/>
    <property type="evidence" value="ECO:0007669"/>
    <property type="project" value="InterPro"/>
</dbReference>
<dbReference type="RefSeq" id="WP_072763096.1">
    <property type="nucleotide sequence ID" value="NZ_FQYX01000003.1"/>
</dbReference>
<feature type="domain" description="Signal transduction histidine kinase internal region" evidence="2">
    <location>
        <begin position="344"/>
        <end position="422"/>
    </location>
</feature>
<keyword evidence="3" id="KW-0418">Kinase</keyword>
<dbReference type="EMBL" id="FQYX01000003">
    <property type="protein sequence ID" value="SHI53384.1"/>
    <property type="molecule type" value="Genomic_DNA"/>
</dbReference>
<dbReference type="OrthoDB" id="9809908at2"/>
<name>A0A1M6BXY9_9FLAO</name>
<gene>
    <name evidence="3" type="ORF">SAMN04487911_10310</name>
</gene>
<evidence type="ECO:0000259" key="2">
    <source>
        <dbReference type="Pfam" id="PF06580"/>
    </source>
</evidence>
<dbReference type="InterPro" id="IPR010559">
    <property type="entry name" value="Sig_transdc_His_kin_internal"/>
</dbReference>
<dbReference type="Gene3D" id="3.30.450.20">
    <property type="entry name" value="PAS domain"/>
    <property type="match status" value="1"/>
</dbReference>